<sequence length="110" mass="11858">MAKYTTGADRLDLMETTLRGRHLAPTAPDTLTCYPFADDDPFVLEACPHAYVAGNQPEFSTRLISGEDGQSVRLIAVPPFGSTGALVLLNLRTLQCQLMNFGTYRPPGGG</sequence>
<protein>
    <submittedName>
        <fullName evidence="4">DNA polymerase delta subunit 2</fullName>
        <ecNumber evidence="4">2.7.7.7</ecNumber>
    </submittedName>
</protein>
<reference evidence="4 5" key="1">
    <citation type="journal article" date="2013" name="BMC Genomics">
        <title>Reconstruction of the lipid metabolism for the microalga Monoraphidium neglectum from its genome sequence reveals characteristics suitable for biofuel production.</title>
        <authorList>
            <person name="Bogen C."/>
            <person name="Al-Dilaimi A."/>
            <person name="Albersmeier A."/>
            <person name="Wichmann J."/>
            <person name="Grundmann M."/>
            <person name="Rupp O."/>
            <person name="Lauersen K.J."/>
            <person name="Blifernez-Klassen O."/>
            <person name="Kalinowski J."/>
            <person name="Goesmann A."/>
            <person name="Mussgnug J.H."/>
            <person name="Kruse O."/>
        </authorList>
    </citation>
    <scope>NUCLEOTIDE SEQUENCE [LARGE SCALE GENOMIC DNA]</scope>
    <source>
        <strain evidence="4 5">SAG 48.87</strain>
    </source>
</reference>
<organism evidence="4 5">
    <name type="scientific">Monoraphidium neglectum</name>
    <dbReference type="NCBI Taxonomy" id="145388"/>
    <lineage>
        <taxon>Eukaryota</taxon>
        <taxon>Viridiplantae</taxon>
        <taxon>Chlorophyta</taxon>
        <taxon>core chlorophytes</taxon>
        <taxon>Chlorophyceae</taxon>
        <taxon>CS clade</taxon>
        <taxon>Sphaeropleales</taxon>
        <taxon>Selenastraceae</taxon>
        <taxon>Monoraphidium</taxon>
    </lineage>
</organism>
<accession>A0A0D2MPB8</accession>
<evidence type="ECO:0000256" key="1">
    <source>
        <dbReference type="ARBA" id="ARBA00006035"/>
    </source>
</evidence>
<dbReference type="OrthoDB" id="3763at2759"/>
<feature type="domain" description="DNA polymerase alpha/delta/epsilon subunit B" evidence="3">
    <location>
        <begin position="7"/>
        <end position="60"/>
    </location>
</feature>
<dbReference type="Pfam" id="PF04042">
    <property type="entry name" value="DNA_pol_E_B"/>
    <property type="match status" value="1"/>
</dbReference>
<dbReference type="Proteomes" id="UP000054498">
    <property type="component" value="Unassembled WGS sequence"/>
</dbReference>
<keyword evidence="2" id="KW-0235">DNA replication</keyword>
<dbReference type="RefSeq" id="XP_013895565.1">
    <property type="nucleotide sequence ID" value="XM_014040111.1"/>
</dbReference>
<dbReference type="PANTHER" id="PTHR10416">
    <property type="entry name" value="DNA POLYMERASE DELTA SUBUNIT 2"/>
    <property type="match status" value="1"/>
</dbReference>
<comment type="similarity">
    <text evidence="1">Belongs to the DNA polymerase delta/II small subunit family.</text>
</comment>
<dbReference type="AlphaFoldDB" id="A0A0D2MPB8"/>
<dbReference type="EMBL" id="KK102951">
    <property type="protein sequence ID" value="KIY96545.1"/>
    <property type="molecule type" value="Genomic_DNA"/>
</dbReference>
<evidence type="ECO:0000259" key="3">
    <source>
        <dbReference type="Pfam" id="PF04042"/>
    </source>
</evidence>
<keyword evidence="4" id="KW-0548">Nucleotidyltransferase</keyword>
<keyword evidence="4" id="KW-0808">Transferase</keyword>
<dbReference type="Gene3D" id="3.60.21.50">
    <property type="match status" value="1"/>
</dbReference>
<dbReference type="PANTHER" id="PTHR10416:SF0">
    <property type="entry name" value="DNA POLYMERASE DELTA SUBUNIT 2"/>
    <property type="match status" value="1"/>
</dbReference>
<dbReference type="GO" id="GO:0043625">
    <property type="term" value="C:delta DNA polymerase complex"/>
    <property type="evidence" value="ECO:0007669"/>
    <property type="project" value="TreeGrafter"/>
</dbReference>
<evidence type="ECO:0000313" key="5">
    <source>
        <dbReference type="Proteomes" id="UP000054498"/>
    </source>
</evidence>
<dbReference type="STRING" id="145388.A0A0D2MPB8"/>
<dbReference type="GO" id="GO:0006271">
    <property type="term" value="P:DNA strand elongation involved in DNA replication"/>
    <property type="evidence" value="ECO:0007669"/>
    <property type="project" value="TreeGrafter"/>
</dbReference>
<dbReference type="GeneID" id="25728678"/>
<dbReference type="KEGG" id="mng:MNEG_11418"/>
<keyword evidence="5" id="KW-1185">Reference proteome</keyword>
<evidence type="ECO:0000256" key="2">
    <source>
        <dbReference type="ARBA" id="ARBA00022705"/>
    </source>
</evidence>
<dbReference type="InterPro" id="IPR007185">
    <property type="entry name" value="DNA_pol_a/d/e_bsu"/>
</dbReference>
<dbReference type="InterPro" id="IPR024826">
    <property type="entry name" value="DNA_pol_delta/II_ssu"/>
</dbReference>
<dbReference type="GO" id="GO:0003887">
    <property type="term" value="F:DNA-directed DNA polymerase activity"/>
    <property type="evidence" value="ECO:0007669"/>
    <property type="project" value="UniProtKB-EC"/>
</dbReference>
<name>A0A0D2MPB8_9CHLO</name>
<proteinExistence type="inferred from homology"/>
<gene>
    <name evidence="4" type="ORF">MNEG_11418</name>
</gene>
<evidence type="ECO:0000313" key="4">
    <source>
        <dbReference type="EMBL" id="KIY96545.1"/>
    </source>
</evidence>
<dbReference type="GO" id="GO:0003677">
    <property type="term" value="F:DNA binding"/>
    <property type="evidence" value="ECO:0007669"/>
    <property type="project" value="InterPro"/>
</dbReference>
<dbReference type="EC" id="2.7.7.7" evidence="4"/>